<dbReference type="GO" id="GO:0032259">
    <property type="term" value="P:methylation"/>
    <property type="evidence" value="ECO:0007669"/>
    <property type="project" value="UniProtKB-KW"/>
</dbReference>
<evidence type="ECO:0000313" key="5">
    <source>
        <dbReference type="EMBL" id="NYI85285.1"/>
    </source>
</evidence>
<accession>A0A853AMF2</accession>
<evidence type="ECO:0000256" key="3">
    <source>
        <dbReference type="ARBA" id="ARBA00022691"/>
    </source>
</evidence>
<keyword evidence="1 5" id="KW-0489">Methyltransferase</keyword>
<keyword evidence="3" id="KW-0949">S-adenosyl-L-methionine</keyword>
<dbReference type="CDD" id="cd02440">
    <property type="entry name" value="AdoMet_MTases"/>
    <property type="match status" value="1"/>
</dbReference>
<evidence type="ECO:0000259" key="4">
    <source>
        <dbReference type="Pfam" id="PF13649"/>
    </source>
</evidence>
<dbReference type="EMBL" id="JACCFJ010000001">
    <property type="protein sequence ID" value="NYI85285.1"/>
    <property type="molecule type" value="Genomic_DNA"/>
</dbReference>
<proteinExistence type="predicted"/>
<keyword evidence="6" id="KW-1185">Reference proteome</keyword>
<name>A0A853AMF2_9PSEU</name>
<dbReference type="InterPro" id="IPR029063">
    <property type="entry name" value="SAM-dependent_MTases_sf"/>
</dbReference>
<sequence>MGTSVERTVFDEAYQAGTAPWVIGEPQPAVVELERAGGISGRVLDPGCGTGEHTILLAELGYDVLGVDFSVPAVERAQANAAGRGVTARFEVADALALEGGPYDTVVDSALFHVFGPEDRERYVRSLHGVCRPGATVHVLALSDVEPGLGPRIAESVVREAFDVPGWRLEEVRQDRYRGVARGEQAVGLGVDDGAVLDVPAWLARATRL</sequence>
<dbReference type="Gene3D" id="3.40.50.150">
    <property type="entry name" value="Vaccinia Virus protein VP39"/>
    <property type="match status" value="1"/>
</dbReference>
<reference evidence="5 6" key="1">
    <citation type="submission" date="2020-07" db="EMBL/GenBank/DDBJ databases">
        <title>Sequencing the genomes of 1000 actinobacteria strains.</title>
        <authorList>
            <person name="Klenk H.-P."/>
        </authorList>
    </citation>
    <scope>NUCLEOTIDE SEQUENCE [LARGE SCALE GENOMIC DNA]</scope>
    <source>
        <strain evidence="5 6">DSM 44065</strain>
    </source>
</reference>
<dbReference type="GO" id="GO:0008168">
    <property type="term" value="F:methyltransferase activity"/>
    <property type="evidence" value="ECO:0007669"/>
    <property type="project" value="UniProtKB-KW"/>
</dbReference>
<evidence type="ECO:0000313" key="6">
    <source>
        <dbReference type="Proteomes" id="UP000587002"/>
    </source>
</evidence>
<dbReference type="SUPFAM" id="SSF53335">
    <property type="entry name" value="S-adenosyl-L-methionine-dependent methyltransferases"/>
    <property type="match status" value="1"/>
</dbReference>
<evidence type="ECO:0000256" key="2">
    <source>
        <dbReference type="ARBA" id="ARBA00022679"/>
    </source>
</evidence>
<evidence type="ECO:0000256" key="1">
    <source>
        <dbReference type="ARBA" id="ARBA00022603"/>
    </source>
</evidence>
<keyword evidence="2 5" id="KW-0808">Transferase</keyword>
<feature type="domain" description="Methyltransferase" evidence="4">
    <location>
        <begin position="43"/>
        <end position="134"/>
    </location>
</feature>
<dbReference type="Proteomes" id="UP000587002">
    <property type="component" value="Unassembled WGS sequence"/>
</dbReference>
<gene>
    <name evidence="5" type="ORF">HNR68_003915</name>
</gene>
<protein>
    <submittedName>
        <fullName evidence="5">SAM-dependent methyltransferase</fullName>
    </submittedName>
</protein>
<dbReference type="Pfam" id="PF13649">
    <property type="entry name" value="Methyltransf_25"/>
    <property type="match status" value="1"/>
</dbReference>
<comment type="caution">
    <text evidence="5">The sequence shown here is derived from an EMBL/GenBank/DDBJ whole genome shotgun (WGS) entry which is preliminary data.</text>
</comment>
<dbReference type="PANTHER" id="PTHR43464:SF19">
    <property type="entry name" value="UBIQUINONE BIOSYNTHESIS O-METHYLTRANSFERASE, MITOCHONDRIAL"/>
    <property type="match status" value="1"/>
</dbReference>
<dbReference type="InterPro" id="IPR041698">
    <property type="entry name" value="Methyltransf_25"/>
</dbReference>
<dbReference type="PANTHER" id="PTHR43464">
    <property type="entry name" value="METHYLTRANSFERASE"/>
    <property type="match status" value="1"/>
</dbReference>
<organism evidence="5 6">
    <name type="scientific">Saccharopolyspora hordei</name>
    <dbReference type="NCBI Taxonomy" id="1838"/>
    <lineage>
        <taxon>Bacteria</taxon>
        <taxon>Bacillati</taxon>
        <taxon>Actinomycetota</taxon>
        <taxon>Actinomycetes</taxon>
        <taxon>Pseudonocardiales</taxon>
        <taxon>Pseudonocardiaceae</taxon>
        <taxon>Saccharopolyspora</taxon>
    </lineage>
</organism>
<dbReference type="AlphaFoldDB" id="A0A853AMF2"/>
<dbReference type="RefSeq" id="WP_179723171.1">
    <property type="nucleotide sequence ID" value="NZ_BAABFH010000001.1"/>
</dbReference>